<protein>
    <submittedName>
        <fullName evidence="1">Uncharacterized protein</fullName>
    </submittedName>
</protein>
<organism evidence="1 2">
    <name type="scientific">Roseimicrobium gellanilyticum</name>
    <dbReference type="NCBI Taxonomy" id="748857"/>
    <lineage>
        <taxon>Bacteria</taxon>
        <taxon>Pseudomonadati</taxon>
        <taxon>Verrucomicrobiota</taxon>
        <taxon>Verrucomicrobiia</taxon>
        <taxon>Verrucomicrobiales</taxon>
        <taxon>Verrucomicrobiaceae</taxon>
        <taxon>Roseimicrobium</taxon>
    </lineage>
</organism>
<sequence>MRHLFFTALFWSIAAAMPAEEKAPLPAFAIYRTVEVAAPNAKEFSFRSADGTKDITGWFVEPPLVTLKDVYQFNAVAVEYGARPCPGLGVRFTNPGNRALEIATKRYEKANYFIVAGGKPVGQIEGGELWRIGTLRLGLSITLPMNSGNLNDTLEKSVHEAMKALRK</sequence>
<dbReference type="Proteomes" id="UP000253426">
    <property type="component" value="Unassembled WGS sequence"/>
</dbReference>
<reference evidence="1 2" key="1">
    <citation type="submission" date="2018-06" db="EMBL/GenBank/DDBJ databases">
        <title>Genomic Encyclopedia of Type Strains, Phase IV (KMG-IV): sequencing the most valuable type-strain genomes for metagenomic binning, comparative biology and taxonomic classification.</title>
        <authorList>
            <person name="Goeker M."/>
        </authorList>
    </citation>
    <scope>NUCLEOTIDE SEQUENCE [LARGE SCALE GENOMIC DNA]</scope>
    <source>
        <strain evidence="1 2">DSM 25532</strain>
    </source>
</reference>
<comment type="caution">
    <text evidence="1">The sequence shown here is derived from an EMBL/GenBank/DDBJ whole genome shotgun (WGS) entry which is preliminary data.</text>
</comment>
<dbReference type="AlphaFoldDB" id="A0A366HU47"/>
<gene>
    <name evidence="1" type="ORF">DES53_101606</name>
</gene>
<dbReference type="EMBL" id="QNRR01000001">
    <property type="protein sequence ID" value="RBP47806.1"/>
    <property type="molecule type" value="Genomic_DNA"/>
</dbReference>
<proteinExistence type="predicted"/>
<evidence type="ECO:0000313" key="2">
    <source>
        <dbReference type="Proteomes" id="UP000253426"/>
    </source>
</evidence>
<dbReference type="RefSeq" id="WP_147263185.1">
    <property type="nucleotide sequence ID" value="NZ_QNRR01000001.1"/>
</dbReference>
<name>A0A366HU47_9BACT</name>
<accession>A0A366HU47</accession>
<keyword evidence="2" id="KW-1185">Reference proteome</keyword>
<evidence type="ECO:0000313" key="1">
    <source>
        <dbReference type="EMBL" id="RBP47806.1"/>
    </source>
</evidence>